<accession>A0A7G8Q2L3</accession>
<organism evidence="2 3">
    <name type="scientific">Dyella telluris</name>
    <dbReference type="NCBI Taxonomy" id="2763498"/>
    <lineage>
        <taxon>Bacteria</taxon>
        <taxon>Pseudomonadati</taxon>
        <taxon>Pseudomonadota</taxon>
        <taxon>Gammaproteobacteria</taxon>
        <taxon>Lysobacterales</taxon>
        <taxon>Rhodanobacteraceae</taxon>
        <taxon>Dyella</taxon>
    </lineage>
</organism>
<feature type="signal peptide" evidence="1">
    <location>
        <begin position="1"/>
        <end position="19"/>
    </location>
</feature>
<keyword evidence="1" id="KW-0732">Signal</keyword>
<keyword evidence="3" id="KW-1185">Reference proteome</keyword>
<dbReference type="EMBL" id="CP060412">
    <property type="protein sequence ID" value="QNK01021.1"/>
    <property type="molecule type" value="Genomic_DNA"/>
</dbReference>
<name>A0A7G8Q2L3_9GAMM</name>
<dbReference type="SUPFAM" id="SSF50630">
    <property type="entry name" value="Acid proteases"/>
    <property type="match status" value="2"/>
</dbReference>
<dbReference type="Proteomes" id="UP000515873">
    <property type="component" value="Chromosome"/>
</dbReference>
<evidence type="ECO:0000313" key="2">
    <source>
        <dbReference type="EMBL" id="QNK01021.1"/>
    </source>
</evidence>
<dbReference type="RefSeq" id="WP_187056485.1">
    <property type="nucleotide sequence ID" value="NZ_CP060412.1"/>
</dbReference>
<dbReference type="PROSITE" id="PS00141">
    <property type="entry name" value="ASP_PROTEASE"/>
    <property type="match status" value="1"/>
</dbReference>
<dbReference type="KEGG" id="dtl:H8F01_18425"/>
<dbReference type="Gene3D" id="2.40.70.10">
    <property type="entry name" value="Acid Proteases"/>
    <property type="match status" value="2"/>
</dbReference>
<protein>
    <submittedName>
        <fullName evidence="2">Retropepsin-like domain-containing protein</fullName>
    </submittedName>
</protein>
<feature type="chain" id="PRO_5028921240" evidence="1">
    <location>
        <begin position="20"/>
        <end position="447"/>
    </location>
</feature>
<dbReference type="CDD" id="cd05483">
    <property type="entry name" value="retropepsin_like_bacteria"/>
    <property type="match status" value="1"/>
</dbReference>
<gene>
    <name evidence="2" type="ORF">H8F01_18425</name>
</gene>
<dbReference type="GO" id="GO:0006508">
    <property type="term" value="P:proteolysis"/>
    <property type="evidence" value="ECO:0007669"/>
    <property type="project" value="InterPro"/>
</dbReference>
<evidence type="ECO:0000256" key="1">
    <source>
        <dbReference type="SAM" id="SignalP"/>
    </source>
</evidence>
<reference evidence="2 3" key="1">
    <citation type="submission" date="2020-08" db="EMBL/GenBank/DDBJ databases">
        <title>Dyella sp. G9 isolated from forest soil.</title>
        <authorList>
            <person name="Fu J."/>
            <person name="Qiu L."/>
        </authorList>
    </citation>
    <scope>NUCLEOTIDE SEQUENCE [LARGE SCALE GENOMIC DNA]</scope>
    <source>
        <strain evidence="2 3">G9</strain>
    </source>
</reference>
<dbReference type="AlphaFoldDB" id="A0A7G8Q2L3"/>
<sequence>MKRAPLALLLSLSCLAVSAGPITPTADTTASPPLSRQQAEDALLHAADGEVFALAAALPRMADQGLSLLAQARLAATQLDAAQAHRLVVSYLASGPHSPADRAVAWPIVADASFADGNYPQAADAARHWERALIEQNASADDRASALQMAVIAEQLAAAPRQHVDAYAPKVVTVTRDKVGLPRANAVINGKLQEAVLDTGANLSTVSLSTARRLGLRMLDGSASVGSASRQAVTSRIGIADHFAFAGLSLSHVAFLVLDDEQLKMPVPGGYQIDAILGFPVLRQLQRLEFTADGSLRPSRSDASASADGNLRMAGSDLYVNVMLDDMPVAMQLDSGGARSALSSRFASEHPSLVRGLKTKKEHVAGAGGSHINDSATWADVRVRIGDQQTVLPAISVTLSNAGSGKDTNLLGGDILQAFDHWTIDFQRMQFEVGKPLAKPATRPRAE</sequence>
<dbReference type="InterPro" id="IPR034122">
    <property type="entry name" value="Retropepsin-like_bacterial"/>
</dbReference>
<proteinExistence type="predicted"/>
<dbReference type="InterPro" id="IPR001969">
    <property type="entry name" value="Aspartic_peptidase_AS"/>
</dbReference>
<dbReference type="Pfam" id="PF13650">
    <property type="entry name" value="Asp_protease_2"/>
    <property type="match status" value="1"/>
</dbReference>
<dbReference type="InterPro" id="IPR021109">
    <property type="entry name" value="Peptidase_aspartic_dom_sf"/>
</dbReference>
<evidence type="ECO:0000313" key="3">
    <source>
        <dbReference type="Proteomes" id="UP000515873"/>
    </source>
</evidence>
<dbReference type="GO" id="GO:0004190">
    <property type="term" value="F:aspartic-type endopeptidase activity"/>
    <property type="evidence" value="ECO:0007669"/>
    <property type="project" value="InterPro"/>
</dbReference>